<dbReference type="NCBIfam" id="TIGR03500">
    <property type="entry name" value="FliO_TIGR"/>
    <property type="match status" value="1"/>
</dbReference>
<dbReference type="InterPro" id="IPR022781">
    <property type="entry name" value="Flagellar_biosynth_FliO"/>
</dbReference>
<keyword evidence="4 7" id="KW-0472">Membrane</keyword>
<comment type="similarity">
    <text evidence="6 7">Belongs to the FliO/MopB family.</text>
</comment>
<evidence type="ECO:0000256" key="5">
    <source>
        <dbReference type="ARBA" id="ARBA00023143"/>
    </source>
</evidence>
<keyword evidence="1 7" id="KW-1003">Cell membrane</keyword>
<dbReference type="RefSeq" id="WP_084875616.1">
    <property type="nucleotide sequence ID" value="NZ_JAGGMY010000001.1"/>
</dbReference>
<accession>A0A1X1EVM3</accession>
<dbReference type="EMBL" id="MLJI01000001">
    <property type="protein sequence ID" value="ORM93977.1"/>
    <property type="molecule type" value="Genomic_DNA"/>
</dbReference>
<dbReference type="GO" id="GO:0044781">
    <property type="term" value="P:bacterial-type flagellum organization"/>
    <property type="evidence" value="ECO:0007669"/>
    <property type="project" value="UniProtKB-UniRule"/>
</dbReference>
<gene>
    <name evidence="8" type="ORF">HA50_11680</name>
</gene>
<organism evidence="8 9">
    <name type="scientific">Pantoea cypripedii</name>
    <name type="common">Pectobacterium cypripedii</name>
    <name type="synonym">Erwinia cypripedii</name>
    <dbReference type="NCBI Taxonomy" id="55209"/>
    <lineage>
        <taxon>Bacteria</taxon>
        <taxon>Pseudomonadati</taxon>
        <taxon>Pseudomonadota</taxon>
        <taxon>Gammaproteobacteria</taxon>
        <taxon>Enterobacterales</taxon>
        <taxon>Erwiniaceae</taxon>
        <taxon>Pantoea</taxon>
    </lineage>
</organism>
<dbReference type="OrthoDB" id="6897726at2"/>
<keyword evidence="2 7" id="KW-0812">Transmembrane</keyword>
<dbReference type="GO" id="GO:0009425">
    <property type="term" value="C:bacterial-type flagellum basal body"/>
    <property type="evidence" value="ECO:0007669"/>
    <property type="project" value="UniProtKB-SubCell"/>
</dbReference>
<evidence type="ECO:0000313" key="8">
    <source>
        <dbReference type="EMBL" id="ORM93977.1"/>
    </source>
</evidence>
<reference evidence="8 9" key="1">
    <citation type="journal article" date="2017" name="Antonie Van Leeuwenhoek">
        <title>Phylogenomic resolution of the bacterial genus Pantoea and its relationship with Erwinia and Tatumella.</title>
        <authorList>
            <person name="Palmer M."/>
            <person name="Steenkamp E.T."/>
            <person name="Coetzee M.P."/>
            <person name="Chan W.Y."/>
            <person name="van Zyl E."/>
            <person name="De Maayer P."/>
            <person name="Coutinho T.A."/>
            <person name="Blom J."/>
            <person name="Smits T.H."/>
            <person name="Duffy B."/>
            <person name="Venter S.N."/>
        </authorList>
    </citation>
    <scope>NUCLEOTIDE SEQUENCE [LARGE SCALE GENOMIC DNA]</scope>
    <source>
        <strain evidence="8 9">LMG 2657</strain>
    </source>
</reference>
<comment type="subcellular location">
    <subcellularLocation>
        <location evidence="7">Cell membrane</location>
    </subcellularLocation>
    <subcellularLocation>
        <location evidence="7">Bacterial flagellum basal body</location>
    </subcellularLocation>
</comment>
<dbReference type="PANTHER" id="PTHR38766">
    <property type="entry name" value="FLAGELLAR PROTEIN FLIO"/>
    <property type="match status" value="1"/>
</dbReference>
<evidence type="ECO:0000313" key="9">
    <source>
        <dbReference type="Proteomes" id="UP000193749"/>
    </source>
</evidence>
<comment type="caution">
    <text evidence="8">The sequence shown here is derived from an EMBL/GenBank/DDBJ whole genome shotgun (WGS) entry which is preliminary data.</text>
</comment>
<evidence type="ECO:0000256" key="7">
    <source>
        <dbReference type="RuleBase" id="RU362064"/>
    </source>
</evidence>
<dbReference type="STRING" id="55209.HA50_11680"/>
<proteinExistence type="inferred from homology"/>
<sequence length="132" mass="13937">MLKDAQTGQPVIHSEPVVSTSSVVGQVSSVLAVIILLILVCGWLARRLGFAPKTVNGQALKVSASVLVGKQERVVIVDTADARLVLGVTAQQITHLHSLPPVAPEELAASPAPAQDFRQLLQTLVKRPGKPQ</sequence>
<name>A0A1X1EVM3_PANCY</name>
<keyword evidence="9" id="KW-1185">Reference proteome</keyword>
<evidence type="ECO:0000256" key="4">
    <source>
        <dbReference type="ARBA" id="ARBA00023136"/>
    </source>
</evidence>
<dbReference type="Pfam" id="PF04347">
    <property type="entry name" value="FliO"/>
    <property type="match status" value="1"/>
</dbReference>
<evidence type="ECO:0000256" key="1">
    <source>
        <dbReference type="ARBA" id="ARBA00022475"/>
    </source>
</evidence>
<dbReference type="GO" id="GO:0005886">
    <property type="term" value="C:plasma membrane"/>
    <property type="evidence" value="ECO:0007669"/>
    <property type="project" value="UniProtKB-SubCell"/>
</dbReference>
<keyword evidence="8" id="KW-0282">Flagellum</keyword>
<protein>
    <recommendedName>
        <fullName evidence="7">Flagellar protein</fullName>
    </recommendedName>
</protein>
<feature type="transmembrane region" description="Helical" evidence="7">
    <location>
        <begin position="23"/>
        <end position="45"/>
    </location>
</feature>
<dbReference type="AlphaFoldDB" id="A0A1X1EVM3"/>
<keyword evidence="8" id="KW-0966">Cell projection</keyword>
<dbReference type="Proteomes" id="UP000193749">
    <property type="component" value="Unassembled WGS sequence"/>
</dbReference>
<evidence type="ECO:0000256" key="6">
    <source>
        <dbReference type="ARBA" id="ARBA00037937"/>
    </source>
</evidence>
<evidence type="ECO:0000256" key="2">
    <source>
        <dbReference type="ARBA" id="ARBA00022692"/>
    </source>
</evidence>
<keyword evidence="8" id="KW-0969">Cilium</keyword>
<keyword evidence="5 7" id="KW-0975">Bacterial flagellum</keyword>
<keyword evidence="3 7" id="KW-1133">Transmembrane helix</keyword>
<evidence type="ECO:0000256" key="3">
    <source>
        <dbReference type="ARBA" id="ARBA00022989"/>
    </source>
</evidence>
<dbReference type="PANTHER" id="PTHR38766:SF1">
    <property type="entry name" value="FLAGELLAR PROTEIN FLIO"/>
    <property type="match status" value="1"/>
</dbReference>
<dbReference type="InterPro" id="IPR052205">
    <property type="entry name" value="FliO/MopB"/>
</dbReference>